<dbReference type="KEGG" id="hir:HETIRDRAFT_105956"/>
<dbReference type="InterPro" id="IPR036047">
    <property type="entry name" value="F-box-like_dom_sf"/>
</dbReference>
<feature type="compositionally biased region" description="Basic and acidic residues" evidence="1">
    <location>
        <begin position="451"/>
        <end position="461"/>
    </location>
</feature>
<keyword evidence="4" id="KW-1185">Reference proteome</keyword>
<feature type="domain" description="F-box" evidence="2">
    <location>
        <begin position="23"/>
        <end position="80"/>
    </location>
</feature>
<dbReference type="AlphaFoldDB" id="W4JTQ8"/>
<accession>W4JTQ8</accession>
<dbReference type="SUPFAM" id="SSF81383">
    <property type="entry name" value="F-box domain"/>
    <property type="match status" value="1"/>
</dbReference>
<name>W4JTQ8_HETIT</name>
<dbReference type="InParanoid" id="W4JTQ8"/>
<gene>
    <name evidence="3" type="ORF">HETIRDRAFT_105956</name>
</gene>
<dbReference type="Gene3D" id="1.20.1280.50">
    <property type="match status" value="1"/>
</dbReference>
<sequence length="565" mass="63391">MSLLDLGALPIQDVESQSLPPVSRLPTELLIDIFRYHIPGPWTLVPRKGLPPTWIAISHVCRRWREIAIGYPHLWANIILSNRAWTTAMLERSKPLPIVISAAFEGRPLRAALLDALSQVSRARELVLEVTMLRHLLESFKDRPAPSLESLRLVQSVSMLPCVLPDNVFGGHTPVLQELELDRVTIQWSSSLLRPGLTHLEIRNPHRDFLPSTTQMLDVLATMPHLDTLILSNTLPPCHISQHFDITNPSRNLPLPSITKLHLVGTPGECSQFLNHVMIPADADLVFECIHSPSTQDLTLVIDLIENAITRHMMMQRQGEIRTRPGAIESMSIGFSHNRKAWLVAGPAHPPSTFFPSDKRTARIVLSLQWNVEYLPVTETETLFSRLCTLPSFANVESLRVQGFMFTAAENWRVALANMKSVSQLLVYGHAAYGFGRVFNPSNMEDSLPVDPERSPDDRGEPGSLSLSGEDHRRPAPLFPALKSLRVEQVDFYASTLPANLREGIAARNQSGPLEKLVVRDCDISELDVSQLRKSGVRSFEWDGVDIGLSNIYRTEHRYTIDLDR</sequence>
<dbReference type="eggNOG" id="ENOG502R0R6">
    <property type="taxonomic scope" value="Eukaryota"/>
</dbReference>
<evidence type="ECO:0000313" key="4">
    <source>
        <dbReference type="Proteomes" id="UP000030671"/>
    </source>
</evidence>
<dbReference type="RefSeq" id="XP_009551384.1">
    <property type="nucleotide sequence ID" value="XM_009553089.1"/>
</dbReference>
<dbReference type="GeneID" id="20666119"/>
<dbReference type="EMBL" id="KI925464">
    <property type="protein sequence ID" value="ETW76490.1"/>
    <property type="molecule type" value="Genomic_DNA"/>
</dbReference>
<dbReference type="SUPFAM" id="SSF52047">
    <property type="entry name" value="RNI-like"/>
    <property type="match status" value="1"/>
</dbReference>
<dbReference type="HOGENOM" id="CLU_024199_2_3_1"/>
<protein>
    <recommendedName>
        <fullName evidence="2">F-box domain-containing protein</fullName>
    </recommendedName>
</protein>
<dbReference type="OrthoDB" id="2884925at2759"/>
<organism evidence="3 4">
    <name type="scientific">Heterobasidion irregulare (strain TC 32-1)</name>
    <dbReference type="NCBI Taxonomy" id="747525"/>
    <lineage>
        <taxon>Eukaryota</taxon>
        <taxon>Fungi</taxon>
        <taxon>Dikarya</taxon>
        <taxon>Basidiomycota</taxon>
        <taxon>Agaricomycotina</taxon>
        <taxon>Agaricomycetes</taxon>
        <taxon>Russulales</taxon>
        <taxon>Bondarzewiaceae</taxon>
        <taxon>Heterobasidion</taxon>
        <taxon>Heterobasidion annosum species complex</taxon>
    </lineage>
</organism>
<evidence type="ECO:0000259" key="2">
    <source>
        <dbReference type="Pfam" id="PF12937"/>
    </source>
</evidence>
<evidence type="ECO:0000313" key="3">
    <source>
        <dbReference type="EMBL" id="ETW76490.1"/>
    </source>
</evidence>
<reference evidence="3 4" key="1">
    <citation type="journal article" date="2012" name="New Phytol.">
        <title>Insight into trade-off between wood decay and parasitism from the genome of a fungal forest pathogen.</title>
        <authorList>
            <person name="Olson A."/>
            <person name="Aerts A."/>
            <person name="Asiegbu F."/>
            <person name="Belbahri L."/>
            <person name="Bouzid O."/>
            <person name="Broberg A."/>
            <person name="Canback B."/>
            <person name="Coutinho P.M."/>
            <person name="Cullen D."/>
            <person name="Dalman K."/>
            <person name="Deflorio G."/>
            <person name="van Diepen L.T."/>
            <person name="Dunand C."/>
            <person name="Duplessis S."/>
            <person name="Durling M."/>
            <person name="Gonthier P."/>
            <person name="Grimwood J."/>
            <person name="Fossdal C.G."/>
            <person name="Hansson D."/>
            <person name="Henrissat B."/>
            <person name="Hietala A."/>
            <person name="Himmelstrand K."/>
            <person name="Hoffmeister D."/>
            <person name="Hogberg N."/>
            <person name="James T.Y."/>
            <person name="Karlsson M."/>
            <person name="Kohler A."/>
            <person name="Kues U."/>
            <person name="Lee Y.H."/>
            <person name="Lin Y.C."/>
            <person name="Lind M."/>
            <person name="Lindquist E."/>
            <person name="Lombard V."/>
            <person name="Lucas S."/>
            <person name="Lunden K."/>
            <person name="Morin E."/>
            <person name="Murat C."/>
            <person name="Park J."/>
            <person name="Raffaello T."/>
            <person name="Rouze P."/>
            <person name="Salamov A."/>
            <person name="Schmutz J."/>
            <person name="Solheim H."/>
            <person name="Stahlberg J."/>
            <person name="Velez H."/>
            <person name="de Vries R.P."/>
            <person name="Wiebenga A."/>
            <person name="Woodward S."/>
            <person name="Yakovlev I."/>
            <person name="Garbelotto M."/>
            <person name="Martin F."/>
            <person name="Grigoriev I.V."/>
            <person name="Stenlid J."/>
        </authorList>
    </citation>
    <scope>NUCLEOTIDE SEQUENCE [LARGE SCALE GENOMIC DNA]</scope>
    <source>
        <strain evidence="3 4">TC 32-1</strain>
    </source>
</reference>
<evidence type="ECO:0000256" key="1">
    <source>
        <dbReference type="SAM" id="MobiDB-lite"/>
    </source>
</evidence>
<dbReference type="Proteomes" id="UP000030671">
    <property type="component" value="Unassembled WGS sequence"/>
</dbReference>
<dbReference type="InterPro" id="IPR001810">
    <property type="entry name" value="F-box_dom"/>
</dbReference>
<feature type="region of interest" description="Disordered" evidence="1">
    <location>
        <begin position="445"/>
        <end position="475"/>
    </location>
</feature>
<proteinExistence type="predicted"/>
<dbReference type="Pfam" id="PF12937">
    <property type="entry name" value="F-box-like"/>
    <property type="match status" value="1"/>
</dbReference>